<feature type="domain" description="HD" evidence="1">
    <location>
        <begin position="35"/>
        <end position="136"/>
    </location>
</feature>
<dbReference type="OrthoDB" id="9797344at2"/>
<dbReference type="RefSeq" id="WP_116192561.1">
    <property type="nucleotide sequence ID" value="NZ_QTTN01000060.1"/>
</dbReference>
<gene>
    <name evidence="2" type="ORF">A8990_16018</name>
</gene>
<dbReference type="Proteomes" id="UP000256304">
    <property type="component" value="Unassembled WGS sequence"/>
</dbReference>
<dbReference type="SUPFAM" id="SSF109604">
    <property type="entry name" value="HD-domain/PDEase-like"/>
    <property type="match status" value="1"/>
</dbReference>
<dbReference type="EMBL" id="QTTN01000060">
    <property type="protein sequence ID" value="REE56430.1"/>
    <property type="molecule type" value="Genomic_DNA"/>
</dbReference>
<evidence type="ECO:0000259" key="1">
    <source>
        <dbReference type="PROSITE" id="PS51831"/>
    </source>
</evidence>
<dbReference type="InterPro" id="IPR006674">
    <property type="entry name" value="HD_domain"/>
</dbReference>
<dbReference type="SMART" id="SM00471">
    <property type="entry name" value="HDc"/>
    <property type="match status" value="1"/>
</dbReference>
<dbReference type="AlphaFoldDB" id="A0A3D9Q1Y2"/>
<dbReference type="PROSITE" id="PS51831">
    <property type="entry name" value="HD"/>
    <property type="match status" value="1"/>
</dbReference>
<dbReference type="Gene3D" id="1.10.472.50">
    <property type="entry name" value="HD-domain/PDEase-like"/>
    <property type="match status" value="1"/>
</dbReference>
<dbReference type="PANTHER" id="PTHR33594:SF1">
    <property type="entry name" value="HD_PDEASE DOMAIN-CONTAINING PROTEIN"/>
    <property type="match status" value="1"/>
</dbReference>
<keyword evidence="3" id="KW-1185">Reference proteome</keyword>
<sequence>MPEQQQQQQQQQQMVLEAAEQFARTELGGDTSGHDWWHVHRVAQMAERIAKQEGANVFLCVLAALLHDVADEKLNPSKEAGLLKVEGWLEGQSLGEADSAHVMEIISTMSYNGGQNPPMRTIEGRVVQDADRLDAIGAIAIARCFTYAGWKGDAMYDPALPPRDAMTPKEYREGRSTAINHFYEKLLKLKDRINTPSAKQIAEARHQYLEAYLKQFMQEWEGTDS</sequence>
<accession>A0A3D9Q1Y2</accession>
<organism evidence="2 3">
    <name type="scientific">Paenibacillus taihuensis</name>
    <dbReference type="NCBI Taxonomy" id="1156355"/>
    <lineage>
        <taxon>Bacteria</taxon>
        <taxon>Bacillati</taxon>
        <taxon>Bacillota</taxon>
        <taxon>Bacilli</taxon>
        <taxon>Bacillales</taxon>
        <taxon>Paenibacillaceae</taxon>
        <taxon>Paenibacillus</taxon>
    </lineage>
</organism>
<dbReference type="PANTHER" id="PTHR33594">
    <property type="entry name" value="SUPERFAMILY HYDROLASE, PUTATIVE (AFU_ORTHOLOGUE AFUA_1G03035)-RELATED"/>
    <property type="match status" value="1"/>
</dbReference>
<dbReference type="CDD" id="cd00077">
    <property type="entry name" value="HDc"/>
    <property type="match status" value="1"/>
</dbReference>
<reference evidence="2 3" key="1">
    <citation type="submission" date="2018-08" db="EMBL/GenBank/DDBJ databases">
        <title>Genomic Encyclopedia of Type Strains, Phase III (KMG-III): the genomes of soil and plant-associated and newly described type strains.</title>
        <authorList>
            <person name="Whitman W."/>
        </authorList>
    </citation>
    <scope>NUCLEOTIDE SEQUENCE [LARGE SCALE GENOMIC DNA]</scope>
    <source>
        <strain evidence="2 3">CGMCC 1.10966</strain>
    </source>
</reference>
<dbReference type="Gene3D" id="1.20.58.1910">
    <property type="match status" value="1"/>
</dbReference>
<dbReference type="InterPro" id="IPR003607">
    <property type="entry name" value="HD/PDEase_dom"/>
</dbReference>
<protein>
    <recommendedName>
        <fullName evidence="1">HD domain-containing protein</fullName>
    </recommendedName>
</protein>
<comment type="caution">
    <text evidence="2">The sequence shown here is derived from an EMBL/GenBank/DDBJ whole genome shotgun (WGS) entry which is preliminary data.</text>
</comment>
<evidence type="ECO:0000313" key="2">
    <source>
        <dbReference type="EMBL" id="REE56430.1"/>
    </source>
</evidence>
<name>A0A3D9Q1Y2_9BACL</name>
<evidence type="ECO:0000313" key="3">
    <source>
        <dbReference type="Proteomes" id="UP000256304"/>
    </source>
</evidence>
<dbReference type="Pfam" id="PF01966">
    <property type="entry name" value="HD"/>
    <property type="match status" value="1"/>
</dbReference>
<proteinExistence type="predicted"/>